<dbReference type="Proteomes" id="UP000621454">
    <property type="component" value="Unassembled WGS sequence"/>
</dbReference>
<dbReference type="RefSeq" id="WP_188588904.1">
    <property type="nucleotide sequence ID" value="NZ_BMGC01000063.1"/>
</dbReference>
<evidence type="ECO:0000313" key="1">
    <source>
        <dbReference type="EMBL" id="GGB47828.1"/>
    </source>
</evidence>
<organism evidence="1 2">
    <name type="scientific">Gordonia jinhuaensis</name>
    <dbReference type="NCBI Taxonomy" id="1517702"/>
    <lineage>
        <taxon>Bacteria</taxon>
        <taxon>Bacillati</taxon>
        <taxon>Actinomycetota</taxon>
        <taxon>Actinomycetes</taxon>
        <taxon>Mycobacteriales</taxon>
        <taxon>Gordoniaceae</taxon>
        <taxon>Gordonia</taxon>
    </lineage>
</organism>
<protein>
    <submittedName>
        <fullName evidence="1">Uncharacterized protein</fullName>
    </submittedName>
</protein>
<accession>A0A916TJ29</accession>
<gene>
    <name evidence="1" type="ORF">GCM10011489_38770</name>
</gene>
<dbReference type="EMBL" id="BMGC01000063">
    <property type="protein sequence ID" value="GGB47828.1"/>
    <property type="molecule type" value="Genomic_DNA"/>
</dbReference>
<sequence>MVDLLQRHSFDDAVPVIGYMREHGADVTTKTVQGYFGPSSPLDAMRDLRDTGKAAIRRCSMTSRELSPKSL</sequence>
<keyword evidence="2" id="KW-1185">Reference proteome</keyword>
<name>A0A916TJ29_9ACTN</name>
<evidence type="ECO:0000313" key="2">
    <source>
        <dbReference type="Proteomes" id="UP000621454"/>
    </source>
</evidence>
<reference evidence="1" key="1">
    <citation type="journal article" date="2014" name="Int. J. Syst. Evol. Microbiol.">
        <title>Complete genome sequence of Corynebacterium casei LMG S-19264T (=DSM 44701T), isolated from a smear-ripened cheese.</title>
        <authorList>
            <consortium name="US DOE Joint Genome Institute (JGI-PGF)"/>
            <person name="Walter F."/>
            <person name="Albersmeier A."/>
            <person name="Kalinowski J."/>
            <person name="Ruckert C."/>
        </authorList>
    </citation>
    <scope>NUCLEOTIDE SEQUENCE</scope>
    <source>
        <strain evidence="1">CGMCC 1.12827</strain>
    </source>
</reference>
<comment type="caution">
    <text evidence="1">The sequence shown here is derived from an EMBL/GenBank/DDBJ whole genome shotgun (WGS) entry which is preliminary data.</text>
</comment>
<dbReference type="AlphaFoldDB" id="A0A916TJ29"/>
<reference evidence="1" key="2">
    <citation type="submission" date="2020-09" db="EMBL/GenBank/DDBJ databases">
        <authorList>
            <person name="Sun Q."/>
            <person name="Zhou Y."/>
        </authorList>
    </citation>
    <scope>NUCLEOTIDE SEQUENCE</scope>
    <source>
        <strain evidence="1">CGMCC 1.12827</strain>
    </source>
</reference>
<proteinExistence type="predicted"/>